<evidence type="ECO:0000256" key="1">
    <source>
        <dbReference type="SAM" id="Phobius"/>
    </source>
</evidence>
<accession>A0A8H6E7B3</accession>
<keyword evidence="4" id="KW-1185">Reference proteome</keyword>
<proteinExistence type="predicted"/>
<dbReference type="EMBL" id="SPNV01000080">
    <property type="protein sequence ID" value="KAF5862157.1"/>
    <property type="molecule type" value="Genomic_DNA"/>
</dbReference>
<gene>
    <name evidence="3" type="ORF">ETB97_012054</name>
</gene>
<evidence type="ECO:0000259" key="2">
    <source>
        <dbReference type="Pfam" id="PF09995"/>
    </source>
</evidence>
<comment type="caution">
    <text evidence="3">The sequence shown here is derived from an EMBL/GenBank/DDBJ whole genome shotgun (WGS) entry which is preliminary data.</text>
</comment>
<organism evidence="3 4">
    <name type="scientific">Petromyces alliaceus</name>
    <name type="common">Aspergillus alliaceus</name>
    <dbReference type="NCBI Taxonomy" id="209559"/>
    <lineage>
        <taxon>Eukaryota</taxon>
        <taxon>Fungi</taxon>
        <taxon>Dikarya</taxon>
        <taxon>Ascomycota</taxon>
        <taxon>Pezizomycotina</taxon>
        <taxon>Eurotiomycetes</taxon>
        <taxon>Eurotiomycetidae</taxon>
        <taxon>Eurotiales</taxon>
        <taxon>Aspergillaceae</taxon>
        <taxon>Aspergillus</taxon>
        <taxon>Aspergillus subgen. Circumdati</taxon>
    </lineage>
</organism>
<keyword evidence="1" id="KW-0472">Membrane</keyword>
<feature type="transmembrane region" description="Helical" evidence="1">
    <location>
        <begin position="270"/>
        <end position="293"/>
    </location>
</feature>
<keyword evidence="1" id="KW-0812">Transmembrane</keyword>
<reference evidence="3 4" key="1">
    <citation type="submission" date="2019-04" db="EMBL/GenBank/DDBJ databases">
        <title>Aspergillus burnettii sp. nov., novel species from soil in southeast Queensland.</title>
        <authorList>
            <person name="Gilchrist C.L.M."/>
            <person name="Pitt J.I."/>
            <person name="Lange L."/>
            <person name="Lacey H.J."/>
            <person name="Vuong D."/>
            <person name="Midgley D.J."/>
            <person name="Greenfield P."/>
            <person name="Bradbury M."/>
            <person name="Lacey E."/>
            <person name="Busk P.K."/>
            <person name="Pilgaard B."/>
            <person name="Chooi Y.H."/>
            <person name="Piggott A.M."/>
        </authorList>
    </citation>
    <scope>NUCLEOTIDE SEQUENCE [LARGE SCALE GENOMIC DNA]</scope>
    <source>
        <strain evidence="3 4">FRR 5400</strain>
    </source>
</reference>
<name>A0A8H6E7B3_PETAA</name>
<evidence type="ECO:0000313" key="4">
    <source>
        <dbReference type="Proteomes" id="UP000541154"/>
    </source>
</evidence>
<dbReference type="Proteomes" id="UP000541154">
    <property type="component" value="Unassembled WGS sequence"/>
</dbReference>
<protein>
    <recommendedName>
        <fullName evidence="2">ER-bound oxygenase mpaB/mpaB'/Rubber oxygenase catalytic domain-containing protein</fullName>
    </recommendedName>
</protein>
<dbReference type="GO" id="GO:0016491">
    <property type="term" value="F:oxidoreductase activity"/>
    <property type="evidence" value="ECO:0007669"/>
    <property type="project" value="InterPro"/>
</dbReference>
<evidence type="ECO:0000313" key="3">
    <source>
        <dbReference type="EMBL" id="KAF5862157.1"/>
    </source>
</evidence>
<sequence length="305" mass="35022">MASHVIPTQKLWNYVPIDKSDLDMAQSETRVGTESIVQKHNSGILNPKIVKIPEQPRYIQQVVREGIILVGGGATLLLQVAMPGIARAVDKHSDFTYRPLERLRVTLTYMYCMAHGTKHERALVIQRVHRAHSSIKGPDYSAEDTDLQLWVAASLYVVHISLYEQVCGPLDPVVAEAIYREYSIFLVSLLDPRSMWPENRQAFWVYWNDKIQAAHIGADAKNVARSLLFECQLPFPISILLPLLRLVTAEMLPDALRRAYGLKTGTIQKVVYWLLMIIVNFIYPLLPICIRTYPMQYYMKDRMRR</sequence>
<dbReference type="PANTHER" id="PTHR36151:SF3">
    <property type="entry name" value="ER-BOUND OXYGENASE MPAB_MPAB'_RUBBER OXYGENASE CATALYTIC DOMAIN-CONTAINING PROTEIN"/>
    <property type="match status" value="1"/>
</dbReference>
<dbReference type="PANTHER" id="PTHR36151">
    <property type="entry name" value="BLR2777 PROTEIN"/>
    <property type="match status" value="1"/>
</dbReference>
<dbReference type="InterPro" id="IPR018713">
    <property type="entry name" value="MPAB/Lcp_cat_dom"/>
</dbReference>
<keyword evidence="1" id="KW-1133">Transmembrane helix</keyword>
<dbReference type="Pfam" id="PF09995">
    <property type="entry name" value="MPAB_Lcp_cat"/>
    <property type="match status" value="1"/>
</dbReference>
<dbReference type="AlphaFoldDB" id="A0A8H6E7B3"/>
<feature type="domain" description="ER-bound oxygenase mpaB/mpaB'/Rubber oxygenase catalytic" evidence="2">
    <location>
        <begin position="62"/>
        <end position="279"/>
    </location>
</feature>